<evidence type="ECO:0000256" key="6">
    <source>
        <dbReference type="ARBA" id="ARBA00022764"/>
    </source>
</evidence>
<dbReference type="Proteomes" id="UP000241074">
    <property type="component" value="Chromosome"/>
</dbReference>
<dbReference type="PROSITE" id="PS50106">
    <property type="entry name" value="PDZ"/>
    <property type="match status" value="2"/>
</dbReference>
<accession>A0A2P1PSU4</accession>
<dbReference type="InterPro" id="IPR001478">
    <property type="entry name" value="PDZ"/>
</dbReference>
<keyword evidence="8" id="KW-0720">Serine protease</keyword>
<dbReference type="OrthoDB" id="9758917at2"/>
<keyword evidence="7" id="KW-0378">Hydrolase</keyword>
<dbReference type="InterPro" id="IPR036034">
    <property type="entry name" value="PDZ_sf"/>
</dbReference>
<evidence type="ECO:0000256" key="2">
    <source>
        <dbReference type="ARBA" id="ARBA00010541"/>
    </source>
</evidence>
<feature type="binding site" evidence="10">
    <location>
        <position position="135"/>
    </location>
    <ligand>
        <name>substrate</name>
    </ligand>
</feature>
<dbReference type="PROSITE" id="PS51257">
    <property type="entry name" value="PROKAR_LIPOPROTEIN"/>
    <property type="match status" value="1"/>
</dbReference>
<dbReference type="SUPFAM" id="SSF50156">
    <property type="entry name" value="PDZ domain-like"/>
    <property type="match status" value="2"/>
</dbReference>
<feature type="active site" description="Charge relay system" evidence="9">
    <location>
        <position position="105"/>
    </location>
</feature>
<sequence>MRRILFCLSAILFACSTTPVLAQLPSVVDGQPMPSLAPMIERVQPAVVNINTETRVKVRDPFWDDPFFRRFFGAPNQPQRERVERSLGSGVIVDAAKGLVLTNNHVIENAQDIKVTLADGRTLNGELVGTDPETDIAVIKVVAKDLHALPLADSSKLRVGDFVVAIGNPFGLGQTVTSGIVSALGRSGLRGVGVQNFIQTDASINPGNSGGALVNLRGELIGINTAIFTPSGGNVGIGFAVPADLVREVIRQLVQFGEVKRGSLGVESQDISEEMATVLGVKMHAGVVLTRVLANSPAEVAGLKVGDVITALNGKAIGSVQELINAEALLPVGQRVIVKIVRDGKPLDVPTVLKPAELRQLSGERLDPRLSGAQFGDLPDKYTREGVSGVLVTRVTPGSKAEQVGLQKDDLVRGINRAAIADLTQFEQYIEQKPRQIVLTVVRGNQAFYVVME</sequence>
<dbReference type="RefSeq" id="WP_106891812.1">
    <property type="nucleotide sequence ID" value="NZ_CP027860.1"/>
</dbReference>
<name>A0A2P1PSU4_9GAMM</name>
<evidence type="ECO:0000256" key="9">
    <source>
        <dbReference type="PIRSR" id="PIRSR611782-1"/>
    </source>
</evidence>
<feature type="domain" description="PDZ" evidence="12">
    <location>
        <begin position="253"/>
        <end position="344"/>
    </location>
</feature>
<feature type="binding site" evidence="10">
    <location>
        <position position="105"/>
    </location>
    <ligand>
        <name>substrate</name>
    </ligand>
</feature>
<dbReference type="SUPFAM" id="SSF50494">
    <property type="entry name" value="Trypsin-like serine proteases"/>
    <property type="match status" value="1"/>
</dbReference>
<keyword evidence="5" id="KW-0677">Repeat</keyword>
<feature type="signal peptide" evidence="11">
    <location>
        <begin position="1"/>
        <end position="22"/>
    </location>
</feature>
<reference evidence="13 14" key="1">
    <citation type="submission" date="2018-03" db="EMBL/GenBank/DDBJ databases">
        <title>Ahniella affigens gen. nov., sp. nov., a gammaproteobacterium isolated from sandy soil near a stream.</title>
        <authorList>
            <person name="Ko Y."/>
            <person name="Kim J.-H."/>
        </authorList>
    </citation>
    <scope>NUCLEOTIDE SEQUENCE [LARGE SCALE GENOMIC DNA]</scope>
    <source>
        <strain evidence="13 14">D13</strain>
    </source>
</reference>
<evidence type="ECO:0000259" key="12">
    <source>
        <dbReference type="PROSITE" id="PS50106"/>
    </source>
</evidence>
<feature type="domain" description="PDZ" evidence="12">
    <location>
        <begin position="372"/>
        <end position="445"/>
    </location>
</feature>
<dbReference type="InterPro" id="IPR001940">
    <property type="entry name" value="Peptidase_S1C"/>
</dbReference>
<feature type="binding site" evidence="10">
    <location>
        <begin position="207"/>
        <end position="209"/>
    </location>
    <ligand>
        <name>substrate</name>
    </ligand>
</feature>
<dbReference type="GO" id="GO:0004252">
    <property type="term" value="F:serine-type endopeptidase activity"/>
    <property type="evidence" value="ECO:0007669"/>
    <property type="project" value="InterPro"/>
</dbReference>
<dbReference type="EMBL" id="CP027860">
    <property type="protein sequence ID" value="AVP97892.1"/>
    <property type="molecule type" value="Genomic_DNA"/>
</dbReference>
<dbReference type="KEGG" id="xba:C7S18_12095"/>
<dbReference type="Gene3D" id="2.30.42.10">
    <property type="match status" value="2"/>
</dbReference>
<dbReference type="Gene3D" id="2.40.10.120">
    <property type="match status" value="1"/>
</dbReference>
<evidence type="ECO:0000256" key="7">
    <source>
        <dbReference type="ARBA" id="ARBA00022801"/>
    </source>
</evidence>
<dbReference type="GO" id="GO:0042597">
    <property type="term" value="C:periplasmic space"/>
    <property type="evidence" value="ECO:0007669"/>
    <property type="project" value="UniProtKB-SubCell"/>
</dbReference>
<comment type="subcellular location">
    <subcellularLocation>
        <location evidence="1">Periplasm</location>
    </subcellularLocation>
</comment>
<dbReference type="NCBIfam" id="TIGR02037">
    <property type="entry name" value="degP_htrA_DO"/>
    <property type="match status" value="1"/>
</dbReference>
<organism evidence="13 14">
    <name type="scientific">Ahniella affigens</name>
    <dbReference type="NCBI Taxonomy" id="2021234"/>
    <lineage>
        <taxon>Bacteria</taxon>
        <taxon>Pseudomonadati</taxon>
        <taxon>Pseudomonadota</taxon>
        <taxon>Gammaproteobacteria</taxon>
        <taxon>Lysobacterales</taxon>
        <taxon>Rhodanobacteraceae</taxon>
        <taxon>Ahniella</taxon>
    </lineage>
</organism>
<proteinExistence type="inferred from homology"/>
<evidence type="ECO:0000256" key="10">
    <source>
        <dbReference type="PIRSR" id="PIRSR611782-2"/>
    </source>
</evidence>
<evidence type="ECO:0000256" key="8">
    <source>
        <dbReference type="ARBA" id="ARBA00022825"/>
    </source>
</evidence>
<evidence type="ECO:0000256" key="1">
    <source>
        <dbReference type="ARBA" id="ARBA00004418"/>
    </source>
</evidence>
<dbReference type="AlphaFoldDB" id="A0A2P1PSU4"/>
<keyword evidence="6" id="KW-0574">Periplasm</keyword>
<dbReference type="FunFam" id="2.40.10.10:FF:000001">
    <property type="entry name" value="Periplasmic serine protease DegS"/>
    <property type="match status" value="1"/>
</dbReference>
<dbReference type="PRINTS" id="PR00834">
    <property type="entry name" value="PROTEASES2C"/>
</dbReference>
<feature type="binding site" evidence="10">
    <location>
        <position position="53"/>
    </location>
    <ligand>
        <name>substrate</name>
    </ligand>
</feature>
<keyword evidence="14" id="KW-1185">Reference proteome</keyword>
<dbReference type="GO" id="GO:0006515">
    <property type="term" value="P:protein quality control for misfolded or incompletely synthesized proteins"/>
    <property type="evidence" value="ECO:0007669"/>
    <property type="project" value="TreeGrafter"/>
</dbReference>
<evidence type="ECO:0000313" key="13">
    <source>
        <dbReference type="EMBL" id="AVP97892.1"/>
    </source>
</evidence>
<evidence type="ECO:0000256" key="11">
    <source>
        <dbReference type="SAM" id="SignalP"/>
    </source>
</evidence>
<evidence type="ECO:0000256" key="4">
    <source>
        <dbReference type="ARBA" id="ARBA00022729"/>
    </source>
</evidence>
<comment type="similarity">
    <text evidence="2">Belongs to the peptidase S1C family.</text>
</comment>
<dbReference type="Pfam" id="PF17820">
    <property type="entry name" value="PDZ_6"/>
    <property type="match status" value="1"/>
</dbReference>
<dbReference type="InterPro" id="IPR009003">
    <property type="entry name" value="Peptidase_S1_PA"/>
</dbReference>
<reference evidence="13 14" key="2">
    <citation type="submission" date="2018-03" db="EMBL/GenBank/DDBJ databases">
        <authorList>
            <person name="Keele B.F."/>
        </authorList>
    </citation>
    <scope>NUCLEOTIDE SEQUENCE [LARGE SCALE GENOMIC DNA]</scope>
    <source>
        <strain evidence="13 14">D13</strain>
    </source>
</reference>
<evidence type="ECO:0000313" key="14">
    <source>
        <dbReference type="Proteomes" id="UP000241074"/>
    </source>
</evidence>
<keyword evidence="4 11" id="KW-0732">Signal</keyword>
<dbReference type="Pfam" id="PF13180">
    <property type="entry name" value="PDZ_2"/>
    <property type="match status" value="1"/>
</dbReference>
<dbReference type="PANTHER" id="PTHR22939">
    <property type="entry name" value="SERINE PROTEASE FAMILY S1C HTRA-RELATED"/>
    <property type="match status" value="1"/>
</dbReference>
<gene>
    <name evidence="13" type="ORF">C7S18_12095</name>
</gene>
<protein>
    <submittedName>
        <fullName evidence="13">Heat-shock protein</fullName>
    </submittedName>
</protein>
<feature type="active site" description="Charge relay system" evidence="9">
    <location>
        <position position="209"/>
    </location>
</feature>
<evidence type="ECO:0000256" key="3">
    <source>
        <dbReference type="ARBA" id="ARBA00022670"/>
    </source>
</evidence>
<dbReference type="PANTHER" id="PTHR22939:SF129">
    <property type="entry name" value="SERINE PROTEASE HTRA2, MITOCHONDRIAL"/>
    <property type="match status" value="1"/>
</dbReference>
<keyword evidence="3" id="KW-0645">Protease</keyword>
<dbReference type="Pfam" id="PF13365">
    <property type="entry name" value="Trypsin_2"/>
    <property type="match status" value="1"/>
</dbReference>
<dbReference type="InterPro" id="IPR041489">
    <property type="entry name" value="PDZ_6"/>
</dbReference>
<dbReference type="SMART" id="SM00228">
    <property type="entry name" value="PDZ"/>
    <property type="match status" value="2"/>
</dbReference>
<feature type="chain" id="PRO_5039685031" evidence="11">
    <location>
        <begin position="23"/>
        <end position="453"/>
    </location>
</feature>
<evidence type="ECO:0000256" key="5">
    <source>
        <dbReference type="ARBA" id="ARBA00022737"/>
    </source>
</evidence>
<feature type="active site" description="Charge relay system" evidence="9">
    <location>
        <position position="135"/>
    </location>
</feature>
<dbReference type="InterPro" id="IPR011782">
    <property type="entry name" value="Pept_S1C_Do"/>
</dbReference>